<organism evidence="2 3">
    <name type="scientific">Favolaschia claudopus</name>
    <dbReference type="NCBI Taxonomy" id="2862362"/>
    <lineage>
        <taxon>Eukaryota</taxon>
        <taxon>Fungi</taxon>
        <taxon>Dikarya</taxon>
        <taxon>Basidiomycota</taxon>
        <taxon>Agaricomycotina</taxon>
        <taxon>Agaricomycetes</taxon>
        <taxon>Agaricomycetidae</taxon>
        <taxon>Agaricales</taxon>
        <taxon>Marasmiineae</taxon>
        <taxon>Mycenaceae</taxon>
        <taxon>Favolaschia</taxon>
    </lineage>
</organism>
<proteinExistence type="predicted"/>
<evidence type="ECO:0000313" key="2">
    <source>
        <dbReference type="EMBL" id="KAK7024026.1"/>
    </source>
</evidence>
<reference evidence="2 3" key="1">
    <citation type="journal article" date="2024" name="J Genomics">
        <title>Draft genome sequencing and assembly of Favolaschia claudopus CIRM-BRFM 2984 isolated from oak limbs.</title>
        <authorList>
            <person name="Navarro D."/>
            <person name="Drula E."/>
            <person name="Chaduli D."/>
            <person name="Cazenave R."/>
            <person name="Ahrendt S."/>
            <person name="Wang J."/>
            <person name="Lipzen A."/>
            <person name="Daum C."/>
            <person name="Barry K."/>
            <person name="Grigoriev I.V."/>
            <person name="Favel A."/>
            <person name="Rosso M.N."/>
            <person name="Martin F."/>
        </authorList>
    </citation>
    <scope>NUCLEOTIDE SEQUENCE [LARGE SCALE GENOMIC DNA]</scope>
    <source>
        <strain evidence="2 3">CIRM-BRFM 2984</strain>
    </source>
</reference>
<evidence type="ECO:0000256" key="1">
    <source>
        <dbReference type="SAM" id="MobiDB-lite"/>
    </source>
</evidence>
<sequence length="151" mass="17030">MVTYTKIAHDAGVDSKITFDGRVVGPALSRISRRDIPCNLEWEGQPASAQRRLKERATYEDSLKNLSDKLLALFWNHYVRNDDQQQTIVKSETLSGEAVQDAKKKRVQKKKPVPPPPYSVTPPDAPVTPRRPRFCTASVITKMAQRASLKE</sequence>
<comment type="caution">
    <text evidence="2">The sequence shown here is derived from an EMBL/GenBank/DDBJ whole genome shotgun (WGS) entry which is preliminary data.</text>
</comment>
<dbReference type="Proteomes" id="UP001362999">
    <property type="component" value="Unassembled WGS sequence"/>
</dbReference>
<feature type="compositionally biased region" description="Pro residues" evidence="1">
    <location>
        <begin position="113"/>
        <end position="126"/>
    </location>
</feature>
<gene>
    <name evidence="2" type="ORF">R3P38DRAFT_3194682</name>
</gene>
<dbReference type="EMBL" id="JAWWNJ010000035">
    <property type="protein sequence ID" value="KAK7024026.1"/>
    <property type="molecule type" value="Genomic_DNA"/>
</dbReference>
<feature type="compositionally biased region" description="Basic residues" evidence="1">
    <location>
        <begin position="103"/>
        <end position="112"/>
    </location>
</feature>
<dbReference type="AlphaFoldDB" id="A0AAW0BEJ8"/>
<keyword evidence="3" id="KW-1185">Reference proteome</keyword>
<protein>
    <submittedName>
        <fullName evidence="2">Uncharacterized protein</fullName>
    </submittedName>
</protein>
<feature type="region of interest" description="Disordered" evidence="1">
    <location>
        <begin position="94"/>
        <end position="132"/>
    </location>
</feature>
<accession>A0AAW0BEJ8</accession>
<name>A0AAW0BEJ8_9AGAR</name>
<evidence type="ECO:0000313" key="3">
    <source>
        <dbReference type="Proteomes" id="UP001362999"/>
    </source>
</evidence>